<comment type="similarity">
    <text evidence="6">Belongs to the TRAFAC class dynamin-like GTPase superfamily. GB1/RHD3 GTPase family.</text>
</comment>
<dbReference type="GO" id="GO:0072665">
    <property type="term" value="P:protein localization to vacuole"/>
    <property type="evidence" value="ECO:0007669"/>
    <property type="project" value="Ensembl"/>
</dbReference>
<dbReference type="GO" id="GO:0019899">
    <property type="term" value="F:enzyme binding"/>
    <property type="evidence" value="ECO:0007669"/>
    <property type="project" value="Ensembl"/>
</dbReference>
<organism evidence="10 11">
    <name type="scientific">Nomascus leucogenys</name>
    <name type="common">Northern white-cheeked gibbon</name>
    <name type="synonym">Hylobates leucogenys</name>
    <dbReference type="NCBI Taxonomy" id="61853"/>
    <lineage>
        <taxon>Eukaryota</taxon>
        <taxon>Metazoa</taxon>
        <taxon>Chordata</taxon>
        <taxon>Craniata</taxon>
        <taxon>Vertebrata</taxon>
        <taxon>Euteleostomi</taxon>
        <taxon>Mammalia</taxon>
        <taxon>Eutheria</taxon>
        <taxon>Euarchontoglires</taxon>
        <taxon>Primates</taxon>
        <taxon>Haplorrhini</taxon>
        <taxon>Catarrhini</taxon>
        <taxon>Hylobatidae</taxon>
        <taxon>Nomascus</taxon>
    </lineage>
</organism>
<dbReference type="InterPro" id="IPR036543">
    <property type="entry name" value="Guanylate-bd_C_sf"/>
</dbReference>
<dbReference type="EMBL" id="MT262958">
    <property type="protein sequence ID" value="QKE61575.1"/>
    <property type="molecule type" value="mRNA"/>
</dbReference>
<dbReference type="PANTHER" id="PTHR10751">
    <property type="entry name" value="GUANYLATE BINDING PROTEIN"/>
    <property type="match status" value="1"/>
</dbReference>
<dbReference type="GO" id="GO:0031410">
    <property type="term" value="C:cytoplasmic vesicle"/>
    <property type="evidence" value="ECO:0007669"/>
    <property type="project" value="Ensembl"/>
</dbReference>
<dbReference type="GO" id="GO:0004382">
    <property type="term" value="F:GDP phosphatase activity"/>
    <property type="evidence" value="ECO:0007669"/>
    <property type="project" value="Ensembl"/>
</dbReference>
<dbReference type="Gene3D" id="3.40.50.300">
    <property type="entry name" value="P-loop containing nucleotide triphosphate hydrolases"/>
    <property type="match status" value="1"/>
</dbReference>
<dbReference type="OMA" id="DRQSGFR"/>
<feature type="domain" description="GB1/RHD3-type G" evidence="8">
    <location>
        <begin position="35"/>
        <end position="276"/>
    </location>
</feature>
<evidence type="ECO:0000256" key="2">
    <source>
        <dbReference type="ARBA" id="ARBA00022741"/>
    </source>
</evidence>
<dbReference type="GO" id="GO:0042832">
    <property type="term" value="P:defense response to protozoan"/>
    <property type="evidence" value="ECO:0007669"/>
    <property type="project" value="Ensembl"/>
</dbReference>
<dbReference type="GO" id="GO:0005525">
    <property type="term" value="F:GTP binding"/>
    <property type="evidence" value="ECO:0007669"/>
    <property type="project" value="UniProtKB-KW"/>
</dbReference>
<evidence type="ECO:0000259" key="8">
    <source>
        <dbReference type="PROSITE" id="PS51715"/>
    </source>
</evidence>
<dbReference type="SUPFAM" id="SSF48340">
    <property type="entry name" value="Interferon-induced guanylate-binding protein 1 (GBP1), C-terminal domain"/>
    <property type="match status" value="1"/>
</dbReference>
<dbReference type="Pfam" id="PF02263">
    <property type="entry name" value="GBP"/>
    <property type="match status" value="1"/>
</dbReference>
<dbReference type="GO" id="GO:0140639">
    <property type="term" value="P:positive regulation of pyroptotic inflammatory response"/>
    <property type="evidence" value="ECO:0007669"/>
    <property type="project" value="Ensembl"/>
</dbReference>
<dbReference type="EMBL" id="ADFV01189548">
    <property type="status" value="NOT_ANNOTATED_CDS"/>
    <property type="molecule type" value="Genomic_DNA"/>
</dbReference>
<dbReference type="Pfam" id="PF02841">
    <property type="entry name" value="GBP_C"/>
    <property type="match status" value="1"/>
</dbReference>
<reference evidence="9" key="2">
    <citation type="journal article" date="2020" name="MBio">
        <title>A Rapidly Evolving Polybasic Motif Modulates Bacterial Detection by Guanylate Binding Proteins.</title>
        <authorList>
            <person name="Kohler K.M."/>
            <person name="Kutsch M."/>
            <person name="Piro A.S."/>
            <person name="Wallace G.D."/>
            <person name="Coers J."/>
            <person name="Barber M.F."/>
        </authorList>
    </citation>
    <scope>NUCLEOTIDE SEQUENCE</scope>
</reference>
<dbReference type="GO" id="GO:0003779">
    <property type="term" value="F:actin binding"/>
    <property type="evidence" value="ECO:0007669"/>
    <property type="project" value="Ensembl"/>
</dbReference>
<dbReference type="SUPFAM" id="SSF52540">
    <property type="entry name" value="P-loop containing nucleoside triphosphate hydrolases"/>
    <property type="match status" value="1"/>
</dbReference>
<keyword evidence="7" id="KW-0175">Coiled coil</keyword>
<dbReference type="EMBL" id="ADFV01189549">
    <property type="status" value="NOT_ANNOTATED_CDS"/>
    <property type="molecule type" value="Genomic_DNA"/>
</dbReference>
<dbReference type="OrthoDB" id="2135133at2759"/>
<proteinExistence type="evidence at transcript level"/>
<dbReference type="InterPro" id="IPR037684">
    <property type="entry name" value="GBP_C"/>
</dbReference>
<dbReference type="GO" id="GO:1903077">
    <property type="term" value="P:negative regulation of protein localization to plasma membrane"/>
    <property type="evidence" value="ECO:0007669"/>
    <property type="project" value="Ensembl"/>
</dbReference>
<dbReference type="CDD" id="cd16269">
    <property type="entry name" value="GBP_C"/>
    <property type="match status" value="1"/>
</dbReference>
<dbReference type="InterPro" id="IPR027417">
    <property type="entry name" value="P-loop_NTPase"/>
</dbReference>
<reference evidence="10" key="3">
    <citation type="submission" date="2025-05" db="UniProtKB">
        <authorList>
            <consortium name="Ensembl"/>
        </authorList>
    </citation>
    <scope>IDENTIFICATION</scope>
</reference>
<dbReference type="InterPro" id="IPR015894">
    <property type="entry name" value="Guanylate-bd_N"/>
</dbReference>
<keyword evidence="2" id="KW-0547">Nucleotide-binding</keyword>
<dbReference type="GO" id="GO:0019955">
    <property type="term" value="F:cytokine binding"/>
    <property type="evidence" value="ECO:0007669"/>
    <property type="project" value="Ensembl"/>
</dbReference>
<keyword evidence="3" id="KW-0378">Hydrolase</keyword>
<dbReference type="Proteomes" id="UP000001073">
    <property type="component" value="Chromosome 12"/>
</dbReference>
<dbReference type="HOGENOM" id="CLU_018608_2_2_1"/>
<dbReference type="GeneTree" id="ENSGT00940000156840"/>
<keyword evidence="1" id="KW-0399">Innate immunity</keyword>
<dbReference type="FunFam" id="3.40.50.300:FF:000422">
    <property type="entry name" value="Guanylate-binding protein 1"/>
    <property type="match status" value="1"/>
</dbReference>
<evidence type="ECO:0000256" key="4">
    <source>
        <dbReference type="ARBA" id="ARBA00022859"/>
    </source>
</evidence>
<dbReference type="AlphaFoldDB" id="G1RGY1"/>
<reference evidence="10 11" key="1">
    <citation type="submission" date="2012-10" db="EMBL/GenBank/DDBJ databases">
        <authorList>
            <consortium name="Gibbon Genome Sequencing Consortium"/>
        </authorList>
    </citation>
    <scope>NUCLEOTIDE SEQUENCE [LARGE SCALE GENOMIC DNA]</scope>
</reference>
<dbReference type="Gene3D" id="1.20.1000.10">
    <property type="entry name" value="Guanylate-binding protein, C-terminal domain"/>
    <property type="match status" value="1"/>
</dbReference>
<dbReference type="CDD" id="cd01851">
    <property type="entry name" value="GBP"/>
    <property type="match status" value="1"/>
</dbReference>
<dbReference type="GO" id="GO:0032703">
    <property type="term" value="P:negative regulation of interleukin-2 production"/>
    <property type="evidence" value="ECO:0007669"/>
    <property type="project" value="Ensembl"/>
</dbReference>
<dbReference type="GO" id="GO:0005794">
    <property type="term" value="C:Golgi apparatus"/>
    <property type="evidence" value="ECO:0007669"/>
    <property type="project" value="Ensembl"/>
</dbReference>
<dbReference type="GO" id="GO:0050860">
    <property type="term" value="P:negative regulation of T cell receptor signaling pathway"/>
    <property type="evidence" value="ECO:0007669"/>
    <property type="project" value="Ensembl"/>
</dbReference>
<keyword evidence="5" id="KW-0342">GTP-binding</keyword>
<dbReference type="InterPro" id="IPR030386">
    <property type="entry name" value="G_GB1_RHD3_dom"/>
</dbReference>
<dbReference type="GO" id="GO:0051879">
    <property type="term" value="F:Hsp90 protein binding"/>
    <property type="evidence" value="ECO:0007669"/>
    <property type="project" value="Ensembl"/>
</dbReference>
<gene>
    <name evidence="10" type="primary">GBP1</name>
</gene>
<dbReference type="Ensembl" id="ENSNLET00000013092.2">
    <property type="protein sequence ID" value="ENSNLEP00000012481.1"/>
    <property type="gene ID" value="ENSNLEG00000010238.2"/>
</dbReference>
<dbReference type="InterPro" id="IPR003191">
    <property type="entry name" value="Guanylate-bd/ATL_C"/>
</dbReference>
<dbReference type="GO" id="GO:0070373">
    <property type="term" value="P:negative regulation of ERK1 and ERK2 cascade"/>
    <property type="evidence" value="ECO:0007669"/>
    <property type="project" value="Ensembl"/>
</dbReference>
<dbReference type="GO" id="GO:0050848">
    <property type="term" value="P:regulation of calcium-mediated signaling"/>
    <property type="evidence" value="ECO:0007669"/>
    <property type="project" value="Ensembl"/>
</dbReference>
<dbReference type="GO" id="GO:0019003">
    <property type="term" value="F:GDP binding"/>
    <property type="evidence" value="ECO:0007669"/>
    <property type="project" value="Ensembl"/>
</dbReference>
<accession>G1RGY1</accession>
<dbReference type="GO" id="GO:0030507">
    <property type="term" value="F:spectrin binding"/>
    <property type="evidence" value="ECO:0007669"/>
    <property type="project" value="Ensembl"/>
</dbReference>
<dbReference type="GO" id="GO:0106139">
    <property type="term" value="C:symbiont cell surface"/>
    <property type="evidence" value="ECO:0007669"/>
    <property type="project" value="Ensembl"/>
</dbReference>
<dbReference type="GO" id="GO:0051715">
    <property type="term" value="P:cytolysis in another organism"/>
    <property type="evidence" value="ECO:0007669"/>
    <property type="project" value="Ensembl"/>
</dbReference>
<dbReference type="GO" id="GO:0071346">
    <property type="term" value="P:cellular response to type II interferon"/>
    <property type="evidence" value="ECO:0007669"/>
    <property type="project" value="Ensembl"/>
</dbReference>
<dbReference type="GO" id="GO:0071347">
    <property type="term" value="P:cellular response to interleukin-1"/>
    <property type="evidence" value="ECO:0007669"/>
    <property type="project" value="Ensembl"/>
</dbReference>
<dbReference type="GO" id="GO:0051604">
    <property type="term" value="P:protein maturation"/>
    <property type="evidence" value="ECO:0007669"/>
    <property type="project" value="Ensembl"/>
</dbReference>
<evidence type="ECO:0000313" key="9">
    <source>
        <dbReference type="EMBL" id="QKE61575.1"/>
    </source>
</evidence>
<dbReference type="GO" id="GO:0160075">
    <property type="term" value="P:non-canonical inflammasome complex assembly"/>
    <property type="evidence" value="ECO:0007669"/>
    <property type="project" value="Ensembl"/>
</dbReference>
<dbReference type="GO" id="GO:0015629">
    <property type="term" value="C:actin cytoskeleton"/>
    <property type="evidence" value="ECO:0007669"/>
    <property type="project" value="Ensembl"/>
</dbReference>
<dbReference type="FunFam" id="1.20.1000.10:FF:000001">
    <property type="entry name" value="Guanylate binding protein 1"/>
    <property type="match status" value="1"/>
</dbReference>
<keyword evidence="4" id="KW-0391">Immunity</keyword>
<evidence type="ECO:0000256" key="3">
    <source>
        <dbReference type="ARBA" id="ARBA00022801"/>
    </source>
</evidence>
<dbReference type="eggNOG" id="KOG2037">
    <property type="taxonomic scope" value="Eukaryota"/>
</dbReference>
<keyword evidence="11" id="KW-1185">Reference proteome</keyword>
<dbReference type="KEGG" id="nle:100580355"/>
<evidence type="ECO:0000256" key="1">
    <source>
        <dbReference type="ARBA" id="ARBA00022588"/>
    </source>
</evidence>
<dbReference type="GO" id="GO:0042803">
    <property type="term" value="F:protein homodimerization activity"/>
    <property type="evidence" value="ECO:0007669"/>
    <property type="project" value="Ensembl"/>
</dbReference>
<evidence type="ECO:0000256" key="6">
    <source>
        <dbReference type="PROSITE-ProRule" id="PRU01052"/>
    </source>
</evidence>
<dbReference type="PROSITE" id="PS51715">
    <property type="entry name" value="G_GB1_RHD3"/>
    <property type="match status" value="1"/>
</dbReference>
<dbReference type="GO" id="GO:0005829">
    <property type="term" value="C:cytosol"/>
    <property type="evidence" value="ECO:0007669"/>
    <property type="project" value="Ensembl"/>
</dbReference>
<dbReference type="STRING" id="61853.ENSNLEP00000012481"/>
<protein>
    <submittedName>
        <fullName evidence="9 10">Guanylate binding protein 1</fullName>
    </submittedName>
</protein>
<dbReference type="GO" id="GO:1900025">
    <property type="term" value="P:negative regulation of substrate adhesion-dependent cell spreading"/>
    <property type="evidence" value="ECO:0007669"/>
    <property type="project" value="Ensembl"/>
</dbReference>
<evidence type="ECO:0000256" key="5">
    <source>
        <dbReference type="ARBA" id="ARBA00023134"/>
    </source>
</evidence>
<evidence type="ECO:0000313" key="11">
    <source>
        <dbReference type="Proteomes" id="UP000001073"/>
    </source>
</evidence>
<feature type="coiled-coil region" evidence="7">
    <location>
        <begin position="480"/>
        <end position="580"/>
    </location>
</feature>
<dbReference type="GeneID" id="100580355"/>
<sequence>MASEIHMTGPMCLIENTNGRLMANPEALKILSAITQPVVVVAIVGLYRTGKSYLMNKLAGKKKGFSLGSTVQSHTKGIWMWCVPHPKKPGHILVLLDTEGLGDVEKGDNQNDSWIFALAVLLSSTFVYNSMGTINQQAMDQLHYVTELTHRIRSKSSPDENENEDSADFVSFFPDFVWTLRDFSLDLEADGQPLTPDEYLTYSLKLKKGTSEKDKTFNLPRLCIRKFFPKKKCFVFDRPVHRRKLAQLEKLQDEELDPEFVQQVADFCSYIFSNSKTKTLSGGIKVNGPRLESLVLTYVNAISSGDLPCMENAVLALAQIENSAAVQKAIAHYEQQMGQKVQLPTETLQDLLDLHRESESKAIEVFIRSSFNDVDHQFQKELAAQLDKKRDDFCKQNQEASSDRCSALLQVIFSPLEEEVKAGIYSKPGGYRLFIQKLQDLKKKYHEEPRKGIQAEEILQTYLKSKESMTDAILQTDQTLTEKEKEIEVERVKAESAQASAKMLQEMQRKNEQMMEQKEKSYQEHLKQLTEKMETDRVQLLKEQERTLALKLQEQERLLKEGFQKESRIMQNEIKDLQAKMRPRRPCTIS</sequence>
<evidence type="ECO:0000256" key="7">
    <source>
        <dbReference type="SAM" id="Coils"/>
    </source>
</evidence>
<dbReference type="GO" id="GO:0042742">
    <property type="term" value="P:defense response to bacterium"/>
    <property type="evidence" value="ECO:0007669"/>
    <property type="project" value="Ensembl"/>
</dbReference>
<evidence type="ECO:0000313" key="10">
    <source>
        <dbReference type="Ensembl" id="ENSNLEP00000012481.1"/>
    </source>
</evidence>
<dbReference type="GO" id="GO:0001530">
    <property type="term" value="F:lipopolysaccharide binding"/>
    <property type="evidence" value="ECO:0007669"/>
    <property type="project" value="Ensembl"/>
</dbReference>
<dbReference type="GO" id="GO:0012506">
    <property type="term" value="C:vesicle membrane"/>
    <property type="evidence" value="ECO:0007669"/>
    <property type="project" value="Ensembl"/>
</dbReference>
<dbReference type="GO" id="GO:0071356">
    <property type="term" value="P:cellular response to tumor necrosis factor"/>
    <property type="evidence" value="ECO:0007669"/>
    <property type="project" value="Ensembl"/>
</dbReference>
<name>G1RGY1_NOMLE</name>
<dbReference type="GO" id="GO:0003925">
    <property type="term" value="F:G protein activity"/>
    <property type="evidence" value="ECO:0007669"/>
    <property type="project" value="Ensembl"/>
</dbReference>